<feature type="non-terminal residue" evidence="3">
    <location>
        <position position="1"/>
    </location>
</feature>
<dbReference type="Proteomes" id="UP000765509">
    <property type="component" value="Unassembled WGS sequence"/>
</dbReference>
<evidence type="ECO:0000256" key="1">
    <source>
        <dbReference type="SAM" id="Coils"/>
    </source>
</evidence>
<feature type="region of interest" description="Disordered" evidence="2">
    <location>
        <begin position="1"/>
        <end position="73"/>
    </location>
</feature>
<accession>A0A9Q3JWY1</accession>
<keyword evidence="1" id="KW-0175">Coiled coil</keyword>
<proteinExistence type="predicted"/>
<evidence type="ECO:0000313" key="4">
    <source>
        <dbReference type="Proteomes" id="UP000765509"/>
    </source>
</evidence>
<organism evidence="3 4">
    <name type="scientific">Austropuccinia psidii MF-1</name>
    <dbReference type="NCBI Taxonomy" id="1389203"/>
    <lineage>
        <taxon>Eukaryota</taxon>
        <taxon>Fungi</taxon>
        <taxon>Dikarya</taxon>
        <taxon>Basidiomycota</taxon>
        <taxon>Pucciniomycotina</taxon>
        <taxon>Pucciniomycetes</taxon>
        <taxon>Pucciniales</taxon>
        <taxon>Sphaerophragmiaceae</taxon>
        <taxon>Austropuccinia</taxon>
    </lineage>
</organism>
<sequence length="210" mass="24073">NQQISGKESPFFAIPGGFQEKTRKQGQEQNLLQSEEERVRPHDPEAVGLGKSNTQEPEVAVGHSRISSPINTNITPTQIKHNVITPDSNLNSDELWLQMSQFAEHTQKQFAELEASHERMKKLTASINKTVKTLQEGHAQLRKAFEETKKRLNLVFQEKHHGKRDRDCLDQDINKLFDVYNNMKPQPQGNFKDNPYQPDAMLMNKAIWSS</sequence>
<reference evidence="3" key="1">
    <citation type="submission" date="2021-03" db="EMBL/GenBank/DDBJ databases">
        <title>Draft genome sequence of rust myrtle Austropuccinia psidii MF-1, a brazilian biotype.</title>
        <authorList>
            <person name="Quecine M.C."/>
            <person name="Pachon D.M.R."/>
            <person name="Bonatelli M.L."/>
            <person name="Correr F.H."/>
            <person name="Franceschini L.M."/>
            <person name="Leite T.F."/>
            <person name="Margarido G.R.A."/>
            <person name="Almeida C.A."/>
            <person name="Ferrarezi J.A."/>
            <person name="Labate C.A."/>
        </authorList>
    </citation>
    <scope>NUCLEOTIDE SEQUENCE</scope>
    <source>
        <strain evidence="3">MF-1</strain>
    </source>
</reference>
<feature type="coiled-coil region" evidence="1">
    <location>
        <begin position="103"/>
        <end position="151"/>
    </location>
</feature>
<evidence type="ECO:0000256" key="2">
    <source>
        <dbReference type="SAM" id="MobiDB-lite"/>
    </source>
</evidence>
<dbReference type="EMBL" id="AVOT02087035">
    <property type="protein sequence ID" value="MBW0570863.1"/>
    <property type="molecule type" value="Genomic_DNA"/>
</dbReference>
<keyword evidence="4" id="KW-1185">Reference proteome</keyword>
<evidence type="ECO:0000313" key="3">
    <source>
        <dbReference type="EMBL" id="MBW0570863.1"/>
    </source>
</evidence>
<gene>
    <name evidence="3" type="ORF">O181_110578</name>
</gene>
<protein>
    <submittedName>
        <fullName evidence="3">Uncharacterized protein</fullName>
    </submittedName>
</protein>
<dbReference type="AlphaFoldDB" id="A0A9Q3JWY1"/>
<comment type="caution">
    <text evidence="3">The sequence shown here is derived from an EMBL/GenBank/DDBJ whole genome shotgun (WGS) entry which is preliminary data.</text>
</comment>
<feature type="compositionally biased region" description="Basic and acidic residues" evidence="2">
    <location>
        <begin position="35"/>
        <end position="45"/>
    </location>
</feature>
<name>A0A9Q3JWY1_9BASI</name>